<dbReference type="InterPro" id="IPR002347">
    <property type="entry name" value="SDR_fam"/>
</dbReference>
<dbReference type="PANTHER" id="PTHR42901">
    <property type="entry name" value="ALCOHOL DEHYDROGENASE"/>
    <property type="match status" value="1"/>
</dbReference>
<evidence type="ECO:0000313" key="5">
    <source>
        <dbReference type="Proteomes" id="UP000032871"/>
    </source>
</evidence>
<comment type="similarity">
    <text evidence="1 3">Belongs to the short-chain dehydrogenases/reductases (SDR) family.</text>
</comment>
<sequence length="277" mass="30339">MFIIKSAVIFLNEFFRTPIPQQGEINMTKIALVTGATAGFGNAICRTLLNSGYLVIGTGRRQERLAQLEQEYGSQFFPLAFDISDRQATENAFKTLPTELQAIDLLVNNAGLALGLESADKADLDDWEKMIDTNVKGLVTVTRLVLPQMVARNQGYIINLGSIAGNYAYPGGNVYGGTKAFVKQFSLNLRADLAGTNVRVSNVEPGLCGGTEFSNVRFKGDDARADKVYENVQYVTAQDIANIVLWLNQQPEHVNINRIEVMPTAQTFAPLNVARNG</sequence>
<dbReference type="FunFam" id="3.40.50.720:FF:000047">
    <property type="entry name" value="NADP-dependent L-serine/L-allo-threonine dehydrogenase"/>
    <property type="match status" value="1"/>
</dbReference>
<evidence type="ECO:0000256" key="3">
    <source>
        <dbReference type="RuleBase" id="RU000363"/>
    </source>
</evidence>
<dbReference type="AlphaFoldDB" id="E6KXT7"/>
<dbReference type="PANTHER" id="PTHR42901:SF1">
    <property type="entry name" value="ALCOHOL DEHYDROGENASE"/>
    <property type="match status" value="1"/>
</dbReference>
<dbReference type="HOGENOM" id="CLU_010194_2_10_6"/>
<dbReference type="EC" id="1.1.1.-" evidence="4"/>
<dbReference type="PRINTS" id="PR00081">
    <property type="entry name" value="GDHRDH"/>
</dbReference>
<proteinExistence type="inferred from homology"/>
<organism evidence="4 5">
    <name type="scientific">Aggregatibacter segnis ATCC 33393</name>
    <dbReference type="NCBI Taxonomy" id="888057"/>
    <lineage>
        <taxon>Bacteria</taxon>
        <taxon>Pseudomonadati</taxon>
        <taxon>Pseudomonadota</taxon>
        <taxon>Gammaproteobacteria</taxon>
        <taxon>Pasteurellales</taxon>
        <taxon>Pasteurellaceae</taxon>
        <taxon>Aggregatibacter</taxon>
    </lineage>
</organism>
<dbReference type="Pfam" id="PF00106">
    <property type="entry name" value="adh_short"/>
    <property type="match status" value="1"/>
</dbReference>
<dbReference type="CDD" id="cd05346">
    <property type="entry name" value="SDR_c5"/>
    <property type="match status" value="1"/>
</dbReference>
<name>E6KXT7_9PAST</name>
<dbReference type="Proteomes" id="UP000032871">
    <property type="component" value="Unassembled WGS sequence"/>
</dbReference>
<comment type="caution">
    <text evidence="4">The sequence shown here is derived from an EMBL/GenBank/DDBJ whole genome shotgun (WGS) entry which is preliminary data.</text>
</comment>
<evidence type="ECO:0000256" key="2">
    <source>
        <dbReference type="ARBA" id="ARBA00023002"/>
    </source>
</evidence>
<accession>E6KXT7</accession>
<dbReference type="PRINTS" id="PR00080">
    <property type="entry name" value="SDRFAMILY"/>
</dbReference>
<dbReference type="STRING" id="739.GCA_001059425_00586"/>
<dbReference type="InterPro" id="IPR036291">
    <property type="entry name" value="NAD(P)-bd_dom_sf"/>
</dbReference>
<evidence type="ECO:0000313" key="4">
    <source>
        <dbReference type="EMBL" id="EFU67650.1"/>
    </source>
</evidence>
<dbReference type="Gene3D" id="3.40.50.720">
    <property type="entry name" value="NAD(P)-binding Rossmann-like Domain"/>
    <property type="match status" value="1"/>
</dbReference>
<keyword evidence="2 4" id="KW-0560">Oxidoreductase</keyword>
<dbReference type="SUPFAM" id="SSF51735">
    <property type="entry name" value="NAD(P)-binding Rossmann-fold domains"/>
    <property type="match status" value="1"/>
</dbReference>
<dbReference type="InterPro" id="IPR020904">
    <property type="entry name" value="Sc_DH/Rdtase_CS"/>
</dbReference>
<keyword evidence="5" id="KW-1185">Reference proteome</keyword>
<reference evidence="4 5" key="1">
    <citation type="submission" date="2010-12" db="EMBL/GenBank/DDBJ databases">
        <authorList>
            <person name="Muzny D."/>
            <person name="Qin X."/>
            <person name="Deng J."/>
            <person name="Jiang H."/>
            <person name="Liu Y."/>
            <person name="Qu J."/>
            <person name="Song X.-Z."/>
            <person name="Zhang L."/>
            <person name="Thornton R."/>
            <person name="Coyle M."/>
            <person name="Francisco L."/>
            <person name="Jackson L."/>
            <person name="Javaid M."/>
            <person name="Korchina V."/>
            <person name="Kovar C."/>
            <person name="Mata R."/>
            <person name="Mathew T."/>
            <person name="Ngo R."/>
            <person name="Nguyen L."/>
            <person name="Nguyen N."/>
            <person name="Okwuonu G."/>
            <person name="Ongeri F."/>
            <person name="Pham C."/>
            <person name="Simmons D."/>
            <person name="Wilczek-Boney K."/>
            <person name="Hale W."/>
            <person name="Jakkamsetti A."/>
            <person name="Pham P."/>
            <person name="Ruth R."/>
            <person name="San Lucas F."/>
            <person name="Warren J."/>
            <person name="Zhang J."/>
            <person name="Zhao Z."/>
            <person name="Zhou C."/>
            <person name="Zhu D."/>
            <person name="Lee S."/>
            <person name="Bess C."/>
            <person name="Blankenburg K."/>
            <person name="Forbes L."/>
            <person name="Fu Q."/>
            <person name="Gubbala S."/>
            <person name="Hirani K."/>
            <person name="Jayaseelan J.C."/>
            <person name="Lara F."/>
            <person name="Munidasa M."/>
            <person name="Palculict T."/>
            <person name="Patil S."/>
            <person name="Pu L.-L."/>
            <person name="Saada N."/>
            <person name="Tang L."/>
            <person name="Weissenberger G."/>
            <person name="Zhu Y."/>
            <person name="Hemphill L."/>
            <person name="Shang Y."/>
            <person name="Youmans B."/>
            <person name="Ayvaz T."/>
            <person name="Ross M."/>
            <person name="Santibanez J."/>
            <person name="Aqrawi P."/>
            <person name="Gross S."/>
            <person name="Joshi V."/>
            <person name="Fowler G."/>
            <person name="Nazareth L."/>
            <person name="Reid J."/>
            <person name="Worley K."/>
            <person name="Petrosino J."/>
            <person name="Highlander S."/>
            <person name="Gibbs R."/>
        </authorList>
    </citation>
    <scope>NUCLEOTIDE SEQUENCE [LARGE SCALE GENOMIC DNA]</scope>
    <source>
        <strain evidence="4 5">ATCC 33393</strain>
    </source>
</reference>
<dbReference type="EMBL" id="AEPS01000005">
    <property type="protein sequence ID" value="EFU67650.1"/>
    <property type="molecule type" value="Genomic_DNA"/>
</dbReference>
<evidence type="ECO:0000256" key="1">
    <source>
        <dbReference type="ARBA" id="ARBA00006484"/>
    </source>
</evidence>
<dbReference type="PROSITE" id="PS00061">
    <property type="entry name" value="ADH_SHORT"/>
    <property type="match status" value="1"/>
</dbReference>
<dbReference type="GO" id="GO:0016616">
    <property type="term" value="F:oxidoreductase activity, acting on the CH-OH group of donors, NAD or NADP as acceptor"/>
    <property type="evidence" value="ECO:0007669"/>
    <property type="project" value="UniProtKB-ARBA"/>
</dbReference>
<protein>
    <submittedName>
        <fullName evidence="4">NADP-dependent L-serine/L-allo-threonine dehydrogenase YdfG</fullName>
        <ecNumber evidence="4">1.1.1.-</ecNumber>
    </submittedName>
</protein>
<gene>
    <name evidence="4" type="primary">ydfG</name>
    <name evidence="4" type="ORF">HMPREF9064_0969</name>
</gene>